<feature type="binding site" evidence="4">
    <location>
        <begin position="21"/>
        <end position="25"/>
    </location>
    <ligand>
        <name>GTP</name>
        <dbReference type="ChEBI" id="CHEBI:37565"/>
    </ligand>
</feature>
<dbReference type="GO" id="GO:0000917">
    <property type="term" value="P:division septum assembly"/>
    <property type="evidence" value="ECO:0007669"/>
    <property type="project" value="UniProtKB-KW"/>
</dbReference>
<keyword evidence="4 6" id="KW-0717">Septation</keyword>
<comment type="function">
    <text evidence="4 6">Essential cell division protein that forms a contractile ring structure (Z ring) at the future cell division site. The regulation of the ring assembly controls the timing and the location of cell division. One of the functions of the FtsZ ring is to recruit other cell division proteins to the septum to produce a new cell wall between the dividing cells. Binds GTP and shows GTPase activity.</text>
</comment>
<comment type="subcellular location">
    <subcellularLocation>
        <location evidence="4">Cytoplasm</location>
    </subcellularLocation>
    <text evidence="4">Assembles at midcell at the inner surface of the cytoplasmic membrane.</text>
</comment>
<dbReference type="InterPro" id="IPR003008">
    <property type="entry name" value="Tubulin_FtsZ_GTPase"/>
</dbReference>
<feature type="binding site" evidence="4">
    <location>
        <position position="143"/>
    </location>
    <ligand>
        <name>GTP</name>
        <dbReference type="ChEBI" id="CHEBI:37565"/>
    </ligand>
</feature>
<dbReference type="PANTHER" id="PTHR30314">
    <property type="entry name" value="CELL DIVISION PROTEIN FTSZ-RELATED"/>
    <property type="match status" value="1"/>
</dbReference>
<evidence type="ECO:0000313" key="9">
    <source>
        <dbReference type="EMBL" id="HHI96875.1"/>
    </source>
</evidence>
<dbReference type="Pfam" id="PF12327">
    <property type="entry name" value="FtsZ_C"/>
    <property type="match status" value="1"/>
</dbReference>
<evidence type="ECO:0000256" key="4">
    <source>
        <dbReference type="HAMAP-Rule" id="MF_00909"/>
    </source>
</evidence>
<keyword evidence="4" id="KW-0963">Cytoplasm</keyword>
<accession>A0A7V5NZ80</accession>
<dbReference type="CDD" id="cd02201">
    <property type="entry name" value="FtsZ_type1"/>
    <property type="match status" value="1"/>
</dbReference>
<evidence type="ECO:0000259" key="8">
    <source>
        <dbReference type="SMART" id="SM00865"/>
    </source>
</evidence>
<dbReference type="Proteomes" id="UP000886101">
    <property type="component" value="Unassembled WGS sequence"/>
</dbReference>
<evidence type="ECO:0000259" key="7">
    <source>
        <dbReference type="SMART" id="SM00864"/>
    </source>
</evidence>
<reference evidence="9" key="1">
    <citation type="journal article" date="2020" name="mSystems">
        <title>Genome- and Community-Level Interaction Insights into Carbon Utilization and Element Cycling Functions of Hydrothermarchaeota in Hydrothermal Sediment.</title>
        <authorList>
            <person name="Zhou Z."/>
            <person name="Liu Y."/>
            <person name="Xu W."/>
            <person name="Pan J."/>
            <person name="Luo Z.H."/>
            <person name="Li M."/>
        </authorList>
    </citation>
    <scope>NUCLEOTIDE SEQUENCE [LARGE SCALE GENOMIC DNA]</scope>
    <source>
        <strain evidence="9">HyVt-533</strain>
    </source>
</reference>
<dbReference type="InterPro" id="IPR037103">
    <property type="entry name" value="Tubulin/FtsZ-like_C"/>
</dbReference>
<dbReference type="AlphaFoldDB" id="A0A7V5NZ80"/>
<feature type="domain" description="Tubulin/FtsZ GTPase" evidence="7">
    <location>
        <begin position="13"/>
        <end position="205"/>
    </location>
</feature>
<keyword evidence="2 4" id="KW-0547">Nucleotide-binding</keyword>
<dbReference type="SUPFAM" id="SSF55307">
    <property type="entry name" value="Tubulin C-terminal domain-like"/>
    <property type="match status" value="1"/>
</dbReference>
<dbReference type="SMART" id="SM00865">
    <property type="entry name" value="Tubulin_C"/>
    <property type="match status" value="1"/>
</dbReference>
<dbReference type="GO" id="GO:0005525">
    <property type="term" value="F:GTP binding"/>
    <property type="evidence" value="ECO:0007669"/>
    <property type="project" value="UniProtKB-UniRule"/>
</dbReference>
<evidence type="ECO:0000256" key="6">
    <source>
        <dbReference type="RuleBase" id="RU000631"/>
    </source>
</evidence>
<dbReference type="SMART" id="SM00864">
    <property type="entry name" value="Tubulin"/>
    <property type="match status" value="1"/>
</dbReference>
<dbReference type="InterPro" id="IPR045061">
    <property type="entry name" value="FtsZ/CetZ"/>
</dbReference>
<evidence type="ECO:0000256" key="1">
    <source>
        <dbReference type="ARBA" id="ARBA00009690"/>
    </source>
</evidence>
<comment type="subunit">
    <text evidence="4">Homodimer. Polymerizes to form a dynamic ring structure in a strictly GTP-dependent manner. Interacts directly with several other division proteins.</text>
</comment>
<dbReference type="HAMAP" id="MF_00909">
    <property type="entry name" value="FtsZ"/>
    <property type="match status" value="1"/>
</dbReference>
<comment type="caution">
    <text evidence="9">The sequence shown here is derived from an EMBL/GenBank/DDBJ whole genome shotgun (WGS) entry which is preliminary data.</text>
</comment>
<comment type="similarity">
    <text evidence="1 4 6">Belongs to the FtsZ family.</text>
</comment>
<dbReference type="PROSITE" id="PS01135">
    <property type="entry name" value="FTSZ_2"/>
    <property type="match status" value="1"/>
</dbReference>
<dbReference type="InterPro" id="IPR020805">
    <property type="entry name" value="Cell_div_FtsZ_CS"/>
</dbReference>
<dbReference type="InterPro" id="IPR024757">
    <property type="entry name" value="FtsZ_C"/>
</dbReference>
<dbReference type="InterPro" id="IPR008280">
    <property type="entry name" value="Tub_FtsZ_C"/>
</dbReference>
<gene>
    <name evidence="4 9" type="primary">ftsZ</name>
    <name evidence="9" type="ORF">ENJ96_03390</name>
</gene>
<evidence type="ECO:0000256" key="2">
    <source>
        <dbReference type="ARBA" id="ARBA00022741"/>
    </source>
</evidence>
<dbReference type="Gene3D" id="3.30.1330.20">
    <property type="entry name" value="Tubulin/FtsZ, C-terminal domain"/>
    <property type="match status" value="1"/>
</dbReference>
<dbReference type="EMBL" id="DROK01000097">
    <property type="protein sequence ID" value="HHI96875.1"/>
    <property type="molecule type" value="Genomic_DNA"/>
</dbReference>
<dbReference type="PRINTS" id="PR00423">
    <property type="entry name" value="CELLDVISFTSZ"/>
</dbReference>
<dbReference type="NCBIfam" id="TIGR00065">
    <property type="entry name" value="ftsZ"/>
    <property type="match status" value="1"/>
</dbReference>
<proteinExistence type="inferred from homology"/>
<dbReference type="GO" id="GO:0003924">
    <property type="term" value="F:GTPase activity"/>
    <property type="evidence" value="ECO:0007669"/>
    <property type="project" value="UniProtKB-UniRule"/>
</dbReference>
<dbReference type="GO" id="GO:0043093">
    <property type="term" value="P:FtsZ-dependent cytokinesis"/>
    <property type="evidence" value="ECO:0007669"/>
    <property type="project" value="UniProtKB-UniRule"/>
</dbReference>
<evidence type="ECO:0000256" key="5">
    <source>
        <dbReference type="NCBIfam" id="TIGR00065"/>
    </source>
</evidence>
<sequence length="386" mass="41373">MSFEFVETDHQAKIKVIGVGGAGGNAVKNMISKGLKGVEFIVANTDYRVLDLSPAPLKIQLGKELTKGLGAGGNPEVGKEAALEAEEEIRQALAGADMVFITAGLGGGTGTGAAPIIARISKELGALTVAVVTKPFSFEGRPRAKVAEKGLQELRREVDTIITIPNDRLRALASPKAKLLDMFKQADDVLYYAVRGISDLILFPGYVNLDFADVRAVMSEMGMALMGTGVASGENRAEEAAQMAISSPLLDDVSIAGARGVLLNITASAETLTMEETEYISELVSKEAHEEAKIFWGVVFDEEAGEELRVTVVATGIGAKEETAPAELAEPVLSEELSQKVEKIAPHLERKKEVRPPLRKKGPRILDRLPSEEELEIPAFLRRKAD</sequence>
<keyword evidence="3 4" id="KW-0342">GTP-binding</keyword>
<dbReference type="Pfam" id="PF00091">
    <property type="entry name" value="Tubulin"/>
    <property type="match status" value="1"/>
</dbReference>
<dbReference type="GO" id="GO:0051258">
    <property type="term" value="P:protein polymerization"/>
    <property type="evidence" value="ECO:0007669"/>
    <property type="project" value="UniProtKB-UniRule"/>
</dbReference>
<feature type="binding site" evidence="4">
    <location>
        <begin position="108"/>
        <end position="110"/>
    </location>
    <ligand>
        <name>GTP</name>
        <dbReference type="ChEBI" id="CHEBI:37565"/>
    </ligand>
</feature>
<dbReference type="GO" id="GO:0005737">
    <property type="term" value="C:cytoplasm"/>
    <property type="evidence" value="ECO:0007669"/>
    <property type="project" value="UniProtKB-SubCell"/>
</dbReference>
<protein>
    <recommendedName>
        <fullName evidence="4 5">Cell division protein FtsZ</fullName>
    </recommendedName>
</protein>
<dbReference type="SUPFAM" id="SSF52490">
    <property type="entry name" value="Tubulin nucleotide-binding domain-like"/>
    <property type="match status" value="1"/>
</dbReference>
<dbReference type="InterPro" id="IPR018316">
    <property type="entry name" value="Tubulin/FtsZ_2-layer-sand-dom"/>
</dbReference>
<keyword evidence="4 6" id="KW-0131">Cell cycle</keyword>
<dbReference type="InterPro" id="IPR036525">
    <property type="entry name" value="Tubulin/FtsZ_GTPase_sf"/>
</dbReference>
<keyword evidence="4 6" id="KW-0132">Cell division</keyword>
<dbReference type="FunFam" id="3.40.50.1440:FF:000001">
    <property type="entry name" value="Cell division protein FtsZ"/>
    <property type="match status" value="1"/>
</dbReference>
<feature type="binding site" evidence="4">
    <location>
        <position position="139"/>
    </location>
    <ligand>
        <name>GTP</name>
        <dbReference type="ChEBI" id="CHEBI:37565"/>
    </ligand>
</feature>
<dbReference type="InterPro" id="IPR000158">
    <property type="entry name" value="Cell_div_FtsZ"/>
</dbReference>
<feature type="domain" description="Tubulin/FtsZ 2-layer sandwich" evidence="8">
    <location>
        <begin position="207"/>
        <end position="326"/>
    </location>
</feature>
<dbReference type="GO" id="GO:0032153">
    <property type="term" value="C:cell division site"/>
    <property type="evidence" value="ECO:0007669"/>
    <property type="project" value="UniProtKB-UniRule"/>
</dbReference>
<evidence type="ECO:0000256" key="3">
    <source>
        <dbReference type="ARBA" id="ARBA00023134"/>
    </source>
</evidence>
<organism evidence="9">
    <name type="scientific">Thermodesulfatator atlanticus</name>
    <dbReference type="NCBI Taxonomy" id="501497"/>
    <lineage>
        <taxon>Bacteria</taxon>
        <taxon>Pseudomonadati</taxon>
        <taxon>Thermodesulfobacteriota</taxon>
        <taxon>Thermodesulfobacteria</taxon>
        <taxon>Thermodesulfobacteriales</taxon>
        <taxon>Thermodesulfatatoraceae</taxon>
        <taxon>Thermodesulfatator</taxon>
    </lineage>
</organism>
<dbReference type="Gene3D" id="3.40.50.1440">
    <property type="entry name" value="Tubulin/FtsZ, GTPase domain"/>
    <property type="match status" value="1"/>
</dbReference>
<name>A0A7V5NZ80_9BACT</name>
<dbReference type="PANTHER" id="PTHR30314:SF3">
    <property type="entry name" value="MITOCHONDRIAL DIVISION PROTEIN FSZA"/>
    <property type="match status" value="1"/>
</dbReference>
<feature type="binding site" evidence="4">
    <location>
        <position position="187"/>
    </location>
    <ligand>
        <name>GTP</name>
        <dbReference type="ChEBI" id="CHEBI:37565"/>
    </ligand>
</feature>